<gene>
    <name evidence="2" type="ORF">BKA19_0336</name>
</gene>
<dbReference type="RefSeq" id="WP_104530433.1">
    <property type="nucleotide sequence ID" value="NZ_POQT01000054.1"/>
</dbReference>
<feature type="domain" description="Cupin type-2" evidence="1">
    <location>
        <begin position="41"/>
        <end position="103"/>
    </location>
</feature>
<proteinExistence type="predicted"/>
<dbReference type="Pfam" id="PF07883">
    <property type="entry name" value="Cupin_2"/>
    <property type="match status" value="1"/>
</dbReference>
<dbReference type="Gene3D" id="2.60.120.10">
    <property type="entry name" value="Jelly Rolls"/>
    <property type="match status" value="1"/>
</dbReference>
<dbReference type="InterPro" id="IPR011051">
    <property type="entry name" value="RmlC_Cupin_sf"/>
</dbReference>
<dbReference type="SUPFAM" id="SSF51182">
    <property type="entry name" value="RmlC-like cupins"/>
    <property type="match status" value="1"/>
</dbReference>
<dbReference type="InterPro" id="IPR013096">
    <property type="entry name" value="Cupin_2"/>
</dbReference>
<organism evidence="2 3">
    <name type="scientific">Blastococcus saxobsidens</name>
    <dbReference type="NCBI Taxonomy" id="138336"/>
    <lineage>
        <taxon>Bacteria</taxon>
        <taxon>Bacillati</taxon>
        <taxon>Actinomycetota</taxon>
        <taxon>Actinomycetes</taxon>
        <taxon>Geodermatophilales</taxon>
        <taxon>Geodermatophilaceae</taxon>
        <taxon>Blastococcus</taxon>
    </lineage>
</organism>
<sequence>MTLLGPGDGTRLTALGSTYTTKADGAATRGAYWLVEEEFWGSTTPLHTHTTADEAFYVLAGRAAVWLDGGETEAGPGTFLLVPRGRPHALRRLTDEPVRMLTLVAPAGMEQFFQAVADAGEEELLADPERLVELAAEHGTEILGDHPGL</sequence>
<reference evidence="2 3" key="1">
    <citation type="submission" date="2019-02" db="EMBL/GenBank/DDBJ databases">
        <title>Sequencing the genomes of 1000 actinobacteria strains.</title>
        <authorList>
            <person name="Klenk H.-P."/>
        </authorList>
    </citation>
    <scope>NUCLEOTIDE SEQUENCE [LARGE SCALE GENOMIC DNA]</scope>
    <source>
        <strain evidence="2 3">DSM 44509</strain>
    </source>
</reference>
<evidence type="ECO:0000313" key="2">
    <source>
        <dbReference type="EMBL" id="RZU30710.1"/>
    </source>
</evidence>
<dbReference type="EMBL" id="SHKV01000001">
    <property type="protein sequence ID" value="RZU30710.1"/>
    <property type="molecule type" value="Genomic_DNA"/>
</dbReference>
<dbReference type="AlphaFoldDB" id="A0A4Q7Y1P5"/>
<dbReference type="PANTHER" id="PTHR36440">
    <property type="entry name" value="PUTATIVE (AFU_ORTHOLOGUE AFUA_8G07350)-RELATED"/>
    <property type="match status" value="1"/>
</dbReference>
<comment type="caution">
    <text evidence="2">The sequence shown here is derived from an EMBL/GenBank/DDBJ whole genome shotgun (WGS) entry which is preliminary data.</text>
</comment>
<evidence type="ECO:0000259" key="1">
    <source>
        <dbReference type="Pfam" id="PF07883"/>
    </source>
</evidence>
<dbReference type="InterPro" id="IPR014710">
    <property type="entry name" value="RmlC-like_jellyroll"/>
</dbReference>
<evidence type="ECO:0000313" key="3">
    <source>
        <dbReference type="Proteomes" id="UP000292507"/>
    </source>
</evidence>
<dbReference type="InterPro" id="IPR053146">
    <property type="entry name" value="QDO-like"/>
</dbReference>
<keyword evidence="3" id="KW-1185">Reference proteome</keyword>
<dbReference type="PANTHER" id="PTHR36440:SF1">
    <property type="entry name" value="PUTATIVE (AFU_ORTHOLOGUE AFUA_8G07350)-RELATED"/>
    <property type="match status" value="1"/>
</dbReference>
<protein>
    <submittedName>
        <fullName evidence="2">Cupin domain</fullName>
    </submittedName>
</protein>
<accession>A0A4Q7Y1P5</accession>
<name>A0A4Q7Y1P5_9ACTN</name>
<dbReference type="Proteomes" id="UP000292507">
    <property type="component" value="Unassembled WGS sequence"/>
</dbReference>
<dbReference type="OrthoDB" id="9791637at2"/>